<dbReference type="PANTHER" id="PTHR33392">
    <property type="entry name" value="POLYISOPRENYL-TEICHOIC ACID--PEPTIDOGLYCAN TEICHOIC ACID TRANSFERASE TAGU"/>
    <property type="match status" value="1"/>
</dbReference>
<keyword evidence="3" id="KW-1133">Transmembrane helix</keyword>
<comment type="similarity">
    <text evidence="1">Belongs to the LytR/CpsA/Psr (LCP) family.</text>
</comment>
<protein>
    <submittedName>
        <fullName evidence="5">LytR family transcriptional regulator</fullName>
    </submittedName>
</protein>
<dbReference type="AlphaFoldDB" id="A0A6I3KT51"/>
<proteinExistence type="inferred from homology"/>
<evidence type="ECO:0000256" key="2">
    <source>
        <dbReference type="SAM" id="MobiDB-lite"/>
    </source>
</evidence>
<evidence type="ECO:0000313" key="6">
    <source>
        <dbReference type="Proteomes" id="UP000432464"/>
    </source>
</evidence>
<name>A0A6I3KT51_9NOCA</name>
<dbReference type="Proteomes" id="UP000432464">
    <property type="component" value="Unassembled WGS sequence"/>
</dbReference>
<evidence type="ECO:0000313" key="5">
    <source>
        <dbReference type="EMBL" id="MTE11998.1"/>
    </source>
</evidence>
<keyword evidence="3" id="KW-0812">Transmembrane</keyword>
<gene>
    <name evidence="5" type="ORF">GLP40_04240</name>
</gene>
<feature type="compositionally biased region" description="Polar residues" evidence="2">
    <location>
        <begin position="35"/>
        <end position="45"/>
    </location>
</feature>
<organism evidence="5 6">
    <name type="scientific">Nocardia aurantiaca</name>
    <dbReference type="NCBI Taxonomy" id="2675850"/>
    <lineage>
        <taxon>Bacteria</taxon>
        <taxon>Bacillati</taxon>
        <taxon>Actinomycetota</taxon>
        <taxon>Actinomycetes</taxon>
        <taxon>Mycobacteriales</taxon>
        <taxon>Nocardiaceae</taxon>
        <taxon>Nocardia</taxon>
    </lineage>
</organism>
<dbReference type="InterPro" id="IPR004474">
    <property type="entry name" value="LytR_CpsA_psr"/>
</dbReference>
<dbReference type="PANTHER" id="PTHR33392:SF6">
    <property type="entry name" value="POLYISOPRENYL-TEICHOIC ACID--PEPTIDOGLYCAN TEICHOIC ACID TRANSFERASE TAGU"/>
    <property type="match status" value="1"/>
</dbReference>
<evidence type="ECO:0000259" key="4">
    <source>
        <dbReference type="Pfam" id="PF03816"/>
    </source>
</evidence>
<dbReference type="Gene3D" id="3.40.630.190">
    <property type="entry name" value="LCP protein"/>
    <property type="match status" value="1"/>
</dbReference>
<feature type="compositionally biased region" description="Basic and acidic residues" evidence="2">
    <location>
        <begin position="47"/>
        <end position="71"/>
    </location>
</feature>
<sequence length="495" mass="53121">MNGDDPQHFARMRREPPPGRPGEVPAHPPRPVANHGQSQRPSSQRPPADDRSVNDGRPRIEPTRVIRRDESGQALAYSQVPPPRNPAPRQRRPGNHVPPQGDPVSPQGNRGAGHDRIPPQDNRIPPARERAAAPMGHAPTQQPVPFRDEPPCTPPPPLPGKRRGGDGRPPRGSRPRKKRHWFRWILSLLVVLLLLPVAAAIYVDTHLTRIDALANYPGRVGDTPGTNWLLVGSDSRAGLSKSQEQQLSTGDATDVEGERTDTIILVHVPKSGRPTLVSLPRDSYVGIPGVGKDKLNASFAVGGAQLLVKTVEGATGLHIDHYVQIGFGGFANVVDAVGGIQMCLDTPMKDPLAGIDLPAGCQTLNGAEALGFVRSRATPRADLDRMLNQRKFLSALLKKAAGPATLANPFRSWPLVRDLTAALKVDNGAHIWNLASLGNALNSDPITTTVPVGGFEDVSGSGNVLLWDKTKASAFFDALAKDQQLPQDLITTVGS</sequence>
<dbReference type="EMBL" id="WMBB01000002">
    <property type="protein sequence ID" value="MTE11998.1"/>
    <property type="molecule type" value="Genomic_DNA"/>
</dbReference>
<accession>A0A6I3KT51</accession>
<evidence type="ECO:0000256" key="3">
    <source>
        <dbReference type="SAM" id="Phobius"/>
    </source>
</evidence>
<feature type="region of interest" description="Disordered" evidence="2">
    <location>
        <begin position="1"/>
        <end position="177"/>
    </location>
</feature>
<dbReference type="InterPro" id="IPR050922">
    <property type="entry name" value="LytR/CpsA/Psr_CW_biosynth"/>
</dbReference>
<feature type="compositionally biased region" description="Basic and acidic residues" evidence="2">
    <location>
        <begin position="1"/>
        <end position="17"/>
    </location>
</feature>
<reference evidence="5 6" key="1">
    <citation type="submission" date="2019-11" db="EMBL/GenBank/DDBJ databases">
        <title>Nocardia sp. nov. CT2-14 isolated from soil.</title>
        <authorList>
            <person name="Kanchanasin P."/>
            <person name="Tanasupawat S."/>
            <person name="Yuki M."/>
            <person name="Kudo T."/>
        </authorList>
    </citation>
    <scope>NUCLEOTIDE SEQUENCE [LARGE SCALE GENOMIC DNA]</scope>
    <source>
        <strain evidence="5 6">CT2-14</strain>
    </source>
</reference>
<dbReference type="NCBIfam" id="TIGR00350">
    <property type="entry name" value="lytR_cpsA_psr"/>
    <property type="match status" value="1"/>
</dbReference>
<keyword evidence="3" id="KW-0472">Membrane</keyword>
<feature type="transmembrane region" description="Helical" evidence="3">
    <location>
        <begin position="181"/>
        <end position="203"/>
    </location>
</feature>
<evidence type="ECO:0000256" key="1">
    <source>
        <dbReference type="ARBA" id="ARBA00006068"/>
    </source>
</evidence>
<dbReference type="Pfam" id="PF03816">
    <property type="entry name" value="LytR_cpsA_psr"/>
    <property type="match status" value="1"/>
</dbReference>
<keyword evidence="6" id="KW-1185">Reference proteome</keyword>
<feature type="domain" description="Cell envelope-related transcriptional attenuator" evidence="4">
    <location>
        <begin position="259"/>
        <end position="400"/>
    </location>
</feature>
<comment type="caution">
    <text evidence="5">The sequence shown here is derived from an EMBL/GenBank/DDBJ whole genome shotgun (WGS) entry which is preliminary data.</text>
</comment>